<dbReference type="EMBL" id="CM042031">
    <property type="protein sequence ID" value="KAI3784583.1"/>
    <property type="molecule type" value="Genomic_DNA"/>
</dbReference>
<keyword evidence="2" id="KW-1185">Reference proteome</keyword>
<reference evidence="2" key="1">
    <citation type="journal article" date="2022" name="Mol. Ecol. Resour.">
        <title>The genomes of chicory, endive, great burdock and yacon provide insights into Asteraceae palaeo-polyploidization history and plant inulin production.</title>
        <authorList>
            <person name="Fan W."/>
            <person name="Wang S."/>
            <person name="Wang H."/>
            <person name="Wang A."/>
            <person name="Jiang F."/>
            <person name="Liu H."/>
            <person name="Zhao H."/>
            <person name="Xu D."/>
            <person name="Zhang Y."/>
        </authorList>
    </citation>
    <scope>NUCLEOTIDE SEQUENCE [LARGE SCALE GENOMIC DNA]</scope>
    <source>
        <strain evidence="2">cv. Yunnan</strain>
    </source>
</reference>
<reference evidence="1 2" key="2">
    <citation type="journal article" date="2022" name="Mol. Ecol. Resour.">
        <title>The genomes of chicory, endive, great burdock and yacon provide insights into Asteraceae paleo-polyploidization history and plant inulin production.</title>
        <authorList>
            <person name="Fan W."/>
            <person name="Wang S."/>
            <person name="Wang H."/>
            <person name="Wang A."/>
            <person name="Jiang F."/>
            <person name="Liu H."/>
            <person name="Zhao H."/>
            <person name="Xu D."/>
            <person name="Zhang Y."/>
        </authorList>
    </citation>
    <scope>NUCLEOTIDE SEQUENCE [LARGE SCALE GENOMIC DNA]</scope>
    <source>
        <strain evidence="2">cv. Yunnan</strain>
        <tissue evidence="1">Leaves</tissue>
    </source>
</reference>
<evidence type="ECO:0000313" key="2">
    <source>
        <dbReference type="Proteomes" id="UP001056120"/>
    </source>
</evidence>
<organism evidence="1 2">
    <name type="scientific">Smallanthus sonchifolius</name>
    <dbReference type="NCBI Taxonomy" id="185202"/>
    <lineage>
        <taxon>Eukaryota</taxon>
        <taxon>Viridiplantae</taxon>
        <taxon>Streptophyta</taxon>
        <taxon>Embryophyta</taxon>
        <taxon>Tracheophyta</taxon>
        <taxon>Spermatophyta</taxon>
        <taxon>Magnoliopsida</taxon>
        <taxon>eudicotyledons</taxon>
        <taxon>Gunneridae</taxon>
        <taxon>Pentapetalae</taxon>
        <taxon>asterids</taxon>
        <taxon>campanulids</taxon>
        <taxon>Asterales</taxon>
        <taxon>Asteraceae</taxon>
        <taxon>Asteroideae</taxon>
        <taxon>Heliantheae alliance</taxon>
        <taxon>Millerieae</taxon>
        <taxon>Smallanthus</taxon>
    </lineage>
</organism>
<proteinExistence type="predicted"/>
<gene>
    <name evidence="1" type="ORF">L1987_43685</name>
</gene>
<comment type="caution">
    <text evidence="1">The sequence shown here is derived from an EMBL/GenBank/DDBJ whole genome shotgun (WGS) entry which is preliminary data.</text>
</comment>
<sequence>MSNPQISQKPFKIIPVKNDKPNFLNSFTFESLSIVPRPHIQSKICGSFFIASPSVISFLLFQTQRIIAHLGTDRPVSYFSTLLEKDDRSVGIVAGEAVAISFEIGNLEKFSIQDVTHSRVLMTVSRHLGVTINQFIWSSLSSWRSLLLMALLYDCSQLLFRENVAAWICFYDRKYMFIKRVLYLKEPEYCREDGLTTSASLTPSSLEDDKVSKKVMRLASLHCWHSLSFGLFRQCMYLKFHPIRN</sequence>
<dbReference type="Proteomes" id="UP001056120">
    <property type="component" value="Linkage Group LG14"/>
</dbReference>
<name>A0ACB9GM43_9ASTR</name>
<accession>A0ACB9GM43</accession>
<evidence type="ECO:0000313" key="1">
    <source>
        <dbReference type="EMBL" id="KAI3784583.1"/>
    </source>
</evidence>
<protein>
    <submittedName>
        <fullName evidence="1">Uncharacterized protein</fullName>
    </submittedName>
</protein>